<gene>
    <name evidence="2" type="ORF">SAMD00023353_6200050</name>
</gene>
<evidence type="ECO:0008006" key="4">
    <source>
        <dbReference type="Google" id="ProtNLM"/>
    </source>
</evidence>
<keyword evidence="1" id="KW-0732">Signal</keyword>
<dbReference type="EMBL" id="DF977507">
    <property type="protein sequence ID" value="GAW27006.1"/>
    <property type="molecule type" value="Genomic_DNA"/>
</dbReference>
<evidence type="ECO:0000256" key="1">
    <source>
        <dbReference type="SAM" id="SignalP"/>
    </source>
</evidence>
<keyword evidence="3" id="KW-1185">Reference proteome</keyword>
<accession>A0A1S8AA72</accession>
<evidence type="ECO:0000313" key="2">
    <source>
        <dbReference type="EMBL" id="GAW27006.1"/>
    </source>
</evidence>
<sequence>MGKAAGNVGFLILGLSLESKLCAPLSVPYEHEGRISPSFIGQTLIPGTVSPPSSKFSNSRWIYMRDRFEARYGHRVARRPLMGVGPGTHRR</sequence>
<evidence type="ECO:0000313" key="3">
    <source>
        <dbReference type="Proteomes" id="UP000054516"/>
    </source>
</evidence>
<feature type="chain" id="PRO_5013340556" description="Secreted protein" evidence="1">
    <location>
        <begin position="25"/>
        <end position="91"/>
    </location>
</feature>
<proteinExistence type="predicted"/>
<protein>
    <recommendedName>
        <fullName evidence="4">Secreted protein</fullName>
    </recommendedName>
</protein>
<organism evidence="2">
    <name type="scientific">Rosellinia necatrix</name>
    <name type="common">White root-rot fungus</name>
    <dbReference type="NCBI Taxonomy" id="77044"/>
    <lineage>
        <taxon>Eukaryota</taxon>
        <taxon>Fungi</taxon>
        <taxon>Dikarya</taxon>
        <taxon>Ascomycota</taxon>
        <taxon>Pezizomycotina</taxon>
        <taxon>Sordariomycetes</taxon>
        <taxon>Xylariomycetidae</taxon>
        <taxon>Xylariales</taxon>
        <taxon>Xylariaceae</taxon>
        <taxon>Rosellinia</taxon>
    </lineage>
</organism>
<dbReference type="Proteomes" id="UP000054516">
    <property type="component" value="Unassembled WGS sequence"/>
</dbReference>
<dbReference type="AlphaFoldDB" id="A0A1S8AA72"/>
<reference evidence="2" key="1">
    <citation type="submission" date="2016-03" db="EMBL/GenBank/DDBJ databases">
        <title>Draft genome sequence of Rosellinia necatrix.</title>
        <authorList>
            <person name="Kanematsu S."/>
        </authorList>
    </citation>
    <scope>NUCLEOTIDE SEQUENCE [LARGE SCALE GENOMIC DNA]</scope>
    <source>
        <strain evidence="2">W97</strain>
    </source>
</reference>
<name>A0A1S8AA72_ROSNE</name>
<feature type="signal peptide" evidence="1">
    <location>
        <begin position="1"/>
        <end position="24"/>
    </location>
</feature>